<protein>
    <submittedName>
        <fullName evidence="2">Uncharacterized protein</fullName>
    </submittedName>
</protein>
<dbReference type="AlphaFoldDB" id="A0A9Q3E6L5"/>
<gene>
    <name evidence="2" type="ORF">O181_052946</name>
</gene>
<sequence length="134" mass="16123">MLPQILQGLMSSCHILKKFLKEKEIVRQSNAYSLLSSKPQIKKIKEWHNKKREERNEEALVASARNQKFNQHHQEGKNNLKKTYSPSYRIPRIQTDSMENCFNMDRTFMEFQDKEEERMRQPSFPKKYVCLLML</sequence>
<comment type="caution">
    <text evidence="2">The sequence shown here is derived from an EMBL/GenBank/DDBJ whole genome shotgun (WGS) entry which is preliminary data.</text>
</comment>
<name>A0A9Q3E6L5_9BASI</name>
<dbReference type="EMBL" id="AVOT02023298">
    <property type="protein sequence ID" value="MBW0513231.1"/>
    <property type="molecule type" value="Genomic_DNA"/>
</dbReference>
<evidence type="ECO:0000313" key="3">
    <source>
        <dbReference type="Proteomes" id="UP000765509"/>
    </source>
</evidence>
<organism evidence="2 3">
    <name type="scientific">Austropuccinia psidii MF-1</name>
    <dbReference type="NCBI Taxonomy" id="1389203"/>
    <lineage>
        <taxon>Eukaryota</taxon>
        <taxon>Fungi</taxon>
        <taxon>Dikarya</taxon>
        <taxon>Basidiomycota</taxon>
        <taxon>Pucciniomycotina</taxon>
        <taxon>Pucciniomycetes</taxon>
        <taxon>Pucciniales</taxon>
        <taxon>Sphaerophragmiaceae</taxon>
        <taxon>Austropuccinia</taxon>
    </lineage>
</organism>
<dbReference type="Proteomes" id="UP000765509">
    <property type="component" value="Unassembled WGS sequence"/>
</dbReference>
<feature type="region of interest" description="Disordered" evidence="1">
    <location>
        <begin position="66"/>
        <end position="88"/>
    </location>
</feature>
<evidence type="ECO:0000256" key="1">
    <source>
        <dbReference type="SAM" id="MobiDB-lite"/>
    </source>
</evidence>
<evidence type="ECO:0000313" key="2">
    <source>
        <dbReference type="EMBL" id="MBW0513231.1"/>
    </source>
</evidence>
<proteinExistence type="predicted"/>
<accession>A0A9Q3E6L5</accession>
<keyword evidence="3" id="KW-1185">Reference proteome</keyword>
<reference evidence="2" key="1">
    <citation type="submission" date="2021-03" db="EMBL/GenBank/DDBJ databases">
        <title>Draft genome sequence of rust myrtle Austropuccinia psidii MF-1, a brazilian biotype.</title>
        <authorList>
            <person name="Quecine M.C."/>
            <person name="Pachon D.M.R."/>
            <person name="Bonatelli M.L."/>
            <person name="Correr F.H."/>
            <person name="Franceschini L.M."/>
            <person name="Leite T.F."/>
            <person name="Margarido G.R.A."/>
            <person name="Almeida C.A."/>
            <person name="Ferrarezi J.A."/>
            <person name="Labate C.A."/>
        </authorList>
    </citation>
    <scope>NUCLEOTIDE SEQUENCE</scope>
    <source>
        <strain evidence="2">MF-1</strain>
    </source>
</reference>